<evidence type="ECO:0000313" key="2">
    <source>
        <dbReference type="Proteomes" id="UP000631114"/>
    </source>
</evidence>
<evidence type="ECO:0000313" key="1">
    <source>
        <dbReference type="EMBL" id="KAF9597907.1"/>
    </source>
</evidence>
<keyword evidence="2" id="KW-1185">Reference proteome</keyword>
<protein>
    <submittedName>
        <fullName evidence="1">Uncharacterized protein</fullName>
    </submittedName>
</protein>
<reference evidence="1 2" key="1">
    <citation type="submission" date="2020-10" db="EMBL/GenBank/DDBJ databases">
        <title>The Coptis chinensis genome and diversification of protoberbering-type alkaloids.</title>
        <authorList>
            <person name="Wang B."/>
            <person name="Shu S."/>
            <person name="Song C."/>
            <person name="Liu Y."/>
        </authorList>
    </citation>
    <scope>NUCLEOTIDE SEQUENCE [LARGE SCALE GENOMIC DNA]</scope>
    <source>
        <strain evidence="1">HL-2020</strain>
        <tissue evidence="1">Leaf</tissue>
    </source>
</reference>
<dbReference type="EMBL" id="JADFTS010000007">
    <property type="protein sequence ID" value="KAF9597907.1"/>
    <property type="molecule type" value="Genomic_DNA"/>
</dbReference>
<proteinExistence type="predicted"/>
<accession>A0A835LMF2</accession>
<sequence length="132" mass="14679">MANGDITSVVGQAIPSVCPSEDGRMWLLVRMGQLNPPNRNDCMMRLVQPNLQTVLTCAYENWVHWEGDGDELTIDSSLPALLEEEWIPPPPGWEKGIRWHGDDSTTLMVPVQSPMAANILGPELAFQVAKRQ</sequence>
<comment type="caution">
    <text evidence="1">The sequence shown here is derived from an EMBL/GenBank/DDBJ whole genome shotgun (WGS) entry which is preliminary data.</text>
</comment>
<organism evidence="1 2">
    <name type="scientific">Coptis chinensis</name>
    <dbReference type="NCBI Taxonomy" id="261450"/>
    <lineage>
        <taxon>Eukaryota</taxon>
        <taxon>Viridiplantae</taxon>
        <taxon>Streptophyta</taxon>
        <taxon>Embryophyta</taxon>
        <taxon>Tracheophyta</taxon>
        <taxon>Spermatophyta</taxon>
        <taxon>Magnoliopsida</taxon>
        <taxon>Ranunculales</taxon>
        <taxon>Ranunculaceae</taxon>
        <taxon>Coptidoideae</taxon>
        <taxon>Coptis</taxon>
    </lineage>
</organism>
<name>A0A835LMF2_9MAGN</name>
<dbReference type="Proteomes" id="UP000631114">
    <property type="component" value="Unassembled WGS sequence"/>
</dbReference>
<dbReference type="AlphaFoldDB" id="A0A835LMF2"/>
<gene>
    <name evidence="1" type="ORF">IFM89_022268</name>
</gene>